<evidence type="ECO:0000259" key="3">
    <source>
        <dbReference type="Pfam" id="PF00296"/>
    </source>
</evidence>
<dbReference type="PANTHER" id="PTHR30137:SF8">
    <property type="entry name" value="BLR5498 PROTEIN"/>
    <property type="match status" value="1"/>
</dbReference>
<evidence type="ECO:0000313" key="4">
    <source>
        <dbReference type="EMBL" id="GCB88067.1"/>
    </source>
</evidence>
<accession>A0A401QRL9</accession>
<evidence type="ECO:0000256" key="2">
    <source>
        <dbReference type="ARBA" id="ARBA00023033"/>
    </source>
</evidence>
<dbReference type="InterPro" id="IPR011251">
    <property type="entry name" value="Luciferase-like_dom"/>
</dbReference>
<dbReference type="AlphaFoldDB" id="A0A401QRL9"/>
<gene>
    <name evidence="4" type="ORF">SALB_00736</name>
</gene>
<dbReference type="GO" id="GO:0005829">
    <property type="term" value="C:cytosol"/>
    <property type="evidence" value="ECO:0007669"/>
    <property type="project" value="TreeGrafter"/>
</dbReference>
<feature type="domain" description="Luciferase-like" evidence="3">
    <location>
        <begin position="1"/>
        <end position="315"/>
    </location>
</feature>
<dbReference type="InterPro" id="IPR024011">
    <property type="entry name" value="Biosynth_lucif-like_mOase_dom"/>
</dbReference>
<dbReference type="NCBIfam" id="TIGR04020">
    <property type="entry name" value="seco_metab_LLM"/>
    <property type="match status" value="1"/>
</dbReference>
<dbReference type="SUPFAM" id="SSF51679">
    <property type="entry name" value="Bacterial luciferase-like"/>
    <property type="match status" value="1"/>
</dbReference>
<dbReference type="GO" id="GO:0016705">
    <property type="term" value="F:oxidoreductase activity, acting on paired donors, with incorporation or reduction of molecular oxygen"/>
    <property type="evidence" value="ECO:0007669"/>
    <property type="project" value="InterPro"/>
</dbReference>
<evidence type="ECO:0000256" key="1">
    <source>
        <dbReference type="ARBA" id="ARBA00023002"/>
    </source>
</evidence>
<dbReference type="PANTHER" id="PTHR30137">
    <property type="entry name" value="LUCIFERASE-LIKE MONOOXYGENASE"/>
    <property type="match status" value="1"/>
</dbReference>
<name>A0A401QRL9_STRNR</name>
<dbReference type="InterPro" id="IPR050766">
    <property type="entry name" value="Bact_Lucif_Oxidored"/>
</dbReference>
<proteinExistence type="predicted"/>
<sequence length="354" mass="39245">MEFSLFYFSNNDEGQGSREPYRILLEGAAFADAHGFAAIWTPERHFHAFGGTYPNPAVTGAAIAGLTKRIKIRAGSVVAPLHHPIRIAEEWSVVDNMSGGRVGISFASGWHPIDFTLSNIPYGDRKQAMLDIVESVRGMWRGDPYESGSPNSAPVRVFPRPVQPELPVWLTSGGTAETFRAAATAKAGVLTHLLHQDVDQLATNIAEYRAKMRATYPDWSGHVVVMLHSFLAETRESARAAVHQPLRDYLRSSLELVARSMRDVGPDFDVRSLEEEDLDFVLERAFSMYFNERGIFGTVDDAVPLVERLREIGVDEIACLIDFGVDVELALEGLHRIDALRRRFAAGGGSREHQ</sequence>
<dbReference type="InterPro" id="IPR036661">
    <property type="entry name" value="Luciferase-like_sf"/>
</dbReference>
<protein>
    <submittedName>
        <fullName evidence="4">Luciferase</fullName>
    </submittedName>
</protein>
<dbReference type="Pfam" id="PF00296">
    <property type="entry name" value="Bac_luciferase"/>
    <property type="match status" value="1"/>
</dbReference>
<dbReference type="EMBL" id="BHXC01000006">
    <property type="protein sequence ID" value="GCB88067.1"/>
    <property type="molecule type" value="Genomic_DNA"/>
</dbReference>
<dbReference type="Gene3D" id="3.20.20.30">
    <property type="entry name" value="Luciferase-like domain"/>
    <property type="match status" value="1"/>
</dbReference>
<dbReference type="GO" id="GO:0004497">
    <property type="term" value="F:monooxygenase activity"/>
    <property type="evidence" value="ECO:0007669"/>
    <property type="project" value="UniProtKB-KW"/>
</dbReference>
<evidence type="ECO:0000313" key="5">
    <source>
        <dbReference type="Proteomes" id="UP000288351"/>
    </source>
</evidence>
<keyword evidence="2" id="KW-0503">Monooxygenase</keyword>
<comment type="caution">
    <text evidence="4">The sequence shown here is derived from an EMBL/GenBank/DDBJ whole genome shotgun (WGS) entry which is preliminary data.</text>
</comment>
<keyword evidence="1" id="KW-0560">Oxidoreductase</keyword>
<reference evidence="4 5" key="1">
    <citation type="journal article" date="2019" name="Microbiol. Resour. Announc.">
        <title>Draft Genome Sequence of the Most Traditional epsilon-Poly-l-Lysine Producer, Streptomyces albulus NBRC14147.</title>
        <authorList>
            <person name="Yamanaka K."/>
            <person name="Hamano Y."/>
        </authorList>
    </citation>
    <scope>NUCLEOTIDE SEQUENCE [LARGE SCALE GENOMIC DNA]</scope>
    <source>
        <strain evidence="4 5">NBRC 14147</strain>
    </source>
</reference>
<organism evidence="4 5">
    <name type="scientific">Streptomyces noursei</name>
    <name type="common">Streptomyces albulus</name>
    <dbReference type="NCBI Taxonomy" id="1971"/>
    <lineage>
        <taxon>Bacteria</taxon>
        <taxon>Bacillati</taxon>
        <taxon>Actinomycetota</taxon>
        <taxon>Actinomycetes</taxon>
        <taxon>Kitasatosporales</taxon>
        <taxon>Streptomycetaceae</taxon>
        <taxon>Streptomyces</taxon>
    </lineage>
</organism>
<dbReference type="RefSeq" id="WP_016573784.1">
    <property type="nucleotide sequence ID" value="NZ_BHXC01000006.1"/>
</dbReference>
<dbReference type="Proteomes" id="UP000288351">
    <property type="component" value="Unassembled WGS sequence"/>
</dbReference>